<proteinExistence type="predicted"/>
<dbReference type="GO" id="GO:0016020">
    <property type="term" value="C:membrane"/>
    <property type="evidence" value="ECO:0007669"/>
    <property type="project" value="UniProtKB-SubCell"/>
</dbReference>
<evidence type="ECO:0000256" key="3">
    <source>
        <dbReference type="ARBA" id="ARBA00022989"/>
    </source>
</evidence>
<organism evidence="7 8">
    <name type="scientific">Candidatus Accumulibacter phosphatis</name>
    <dbReference type="NCBI Taxonomy" id="327160"/>
    <lineage>
        <taxon>Bacteria</taxon>
        <taxon>Pseudomonadati</taxon>
        <taxon>Pseudomonadota</taxon>
        <taxon>Betaproteobacteria</taxon>
        <taxon>Candidatus Accumulibacter</taxon>
    </lineage>
</organism>
<evidence type="ECO:0000313" key="8">
    <source>
        <dbReference type="Proteomes" id="UP000020077"/>
    </source>
</evidence>
<evidence type="ECO:0000256" key="4">
    <source>
        <dbReference type="ARBA" id="ARBA00023136"/>
    </source>
</evidence>
<protein>
    <submittedName>
        <fullName evidence="7">Putative sulfate transporterc</fullName>
    </submittedName>
</protein>
<keyword evidence="4 5" id="KW-0472">Membrane</keyword>
<dbReference type="EMBL" id="JDVG02000395">
    <property type="protein sequence ID" value="KFB72380.1"/>
    <property type="molecule type" value="Genomic_DNA"/>
</dbReference>
<comment type="subcellular location">
    <subcellularLocation>
        <location evidence="1">Membrane</location>
        <topology evidence="1">Multi-pass membrane protein</topology>
    </subcellularLocation>
</comment>
<keyword evidence="2 5" id="KW-0812">Transmembrane</keyword>
<evidence type="ECO:0000256" key="2">
    <source>
        <dbReference type="ARBA" id="ARBA00022692"/>
    </source>
</evidence>
<dbReference type="AlphaFoldDB" id="A0A080LX17"/>
<dbReference type="InterPro" id="IPR011547">
    <property type="entry name" value="SLC26A/SulP_dom"/>
</dbReference>
<sequence length="110" mass="11439">MILAQSAATSRAYAAKYSDHFDENVDMVGLGMANLGAGLSGTFIVNGSPTNTAMVNSGGGRSQISQLATSVLVLLVLLFLTGPLAYLPTAVLSAIVFFVALRMIDVKGMR</sequence>
<dbReference type="GO" id="GO:0055085">
    <property type="term" value="P:transmembrane transport"/>
    <property type="evidence" value="ECO:0007669"/>
    <property type="project" value="InterPro"/>
</dbReference>
<reference evidence="7 8" key="1">
    <citation type="submission" date="2014-02" db="EMBL/GenBank/DDBJ databases">
        <title>Expanding our view of genomic diversity in Candidatus Accumulibacter clades.</title>
        <authorList>
            <person name="Skennerton C.T."/>
            <person name="Barr J.J."/>
            <person name="Slater F.R."/>
            <person name="Bond P.L."/>
            <person name="Tyson G.W."/>
        </authorList>
    </citation>
    <scope>NUCLEOTIDE SEQUENCE [LARGE SCALE GENOMIC DNA]</scope>
    <source>
        <strain evidence="8">BA-91</strain>
    </source>
</reference>
<evidence type="ECO:0000256" key="5">
    <source>
        <dbReference type="SAM" id="Phobius"/>
    </source>
</evidence>
<evidence type="ECO:0000259" key="6">
    <source>
        <dbReference type="Pfam" id="PF00916"/>
    </source>
</evidence>
<feature type="transmembrane region" description="Helical" evidence="5">
    <location>
        <begin position="71"/>
        <end position="101"/>
    </location>
</feature>
<evidence type="ECO:0000313" key="7">
    <source>
        <dbReference type="EMBL" id="KFB72380.1"/>
    </source>
</evidence>
<gene>
    <name evidence="7" type="ORF">AW09_002436</name>
</gene>
<dbReference type="Pfam" id="PF00916">
    <property type="entry name" value="Sulfate_transp"/>
    <property type="match status" value="1"/>
</dbReference>
<accession>A0A080LX17</accession>
<dbReference type="InterPro" id="IPR001902">
    <property type="entry name" value="SLC26A/SulP_fam"/>
</dbReference>
<comment type="caution">
    <text evidence="7">The sequence shown here is derived from an EMBL/GenBank/DDBJ whole genome shotgun (WGS) entry which is preliminary data.</text>
</comment>
<name>A0A080LX17_9PROT</name>
<dbReference type="PANTHER" id="PTHR11814">
    <property type="entry name" value="SULFATE TRANSPORTER"/>
    <property type="match status" value="1"/>
</dbReference>
<evidence type="ECO:0000256" key="1">
    <source>
        <dbReference type="ARBA" id="ARBA00004141"/>
    </source>
</evidence>
<keyword evidence="3 5" id="KW-1133">Transmembrane helix</keyword>
<feature type="domain" description="SLC26A/SulP transporter" evidence="6">
    <location>
        <begin position="3"/>
        <end position="107"/>
    </location>
</feature>
<dbReference type="Proteomes" id="UP000020077">
    <property type="component" value="Unassembled WGS sequence"/>
</dbReference>